<dbReference type="Pfam" id="PF00023">
    <property type="entry name" value="Ank"/>
    <property type="match status" value="1"/>
</dbReference>
<feature type="transmembrane region" description="Helical" evidence="3">
    <location>
        <begin position="400"/>
        <end position="419"/>
    </location>
</feature>
<evidence type="ECO:0000256" key="2">
    <source>
        <dbReference type="PROSITE-ProRule" id="PRU00023"/>
    </source>
</evidence>
<dbReference type="PANTHER" id="PTHR24128">
    <property type="entry name" value="HOMEOBOX PROTEIN WARIAI"/>
    <property type="match status" value="1"/>
</dbReference>
<dbReference type="SUPFAM" id="SSF48403">
    <property type="entry name" value="Ankyrin repeat"/>
    <property type="match status" value="1"/>
</dbReference>
<organism evidence="5 6">
    <name type="scientific">Pisum sativum</name>
    <name type="common">Garden pea</name>
    <name type="synonym">Lathyrus oleraceus</name>
    <dbReference type="NCBI Taxonomy" id="3888"/>
    <lineage>
        <taxon>Eukaryota</taxon>
        <taxon>Viridiplantae</taxon>
        <taxon>Streptophyta</taxon>
        <taxon>Embryophyta</taxon>
        <taxon>Tracheophyta</taxon>
        <taxon>Spermatophyta</taxon>
        <taxon>Magnoliopsida</taxon>
        <taxon>eudicotyledons</taxon>
        <taxon>Gunneridae</taxon>
        <taxon>Pentapetalae</taxon>
        <taxon>rosids</taxon>
        <taxon>fabids</taxon>
        <taxon>Fabales</taxon>
        <taxon>Fabaceae</taxon>
        <taxon>Papilionoideae</taxon>
        <taxon>50 kb inversion clade</taxon>
        <taxon>NPAAA clade</taxon>
        <taxon>Hologalegina</taxon>
        <taxon>IRL clade</taxon>
        <taxon>Fabeae</taxon>
        <taxon>Lathyrus</taxon>
    </lineage>
</organism>
<protein>
    <recommendedName>
        <fullName evidence="4">PGG domain-containing protein</fullName>
    </recommendedName>
</protein>
<dbReference type="PROSITE" id="PS50297">
    <property type="entry name" value="ANK_REP_REGION"/>
    <property type="match status" value="3"/>
</dbReference>
<evidence type="ECO:0000313" key="5">
    <source>
        <dbReference type="EMBL" id="KAI5419787.1"/>
    </source>
</evidence>
<dbReference type="PRINTS" id="PR01415">
    <property type="entry name" value="ANKYRIN"/>
</dbReference>
<feature type="domain" description="PGG" evidence="4">
    <location>
        <begin position="309"/>
        <end position="400"/>
    </location>
</feature>
<dbReference type="AlphaFoldDB" id="A0A9D4XGK1"/>
<feature type="transmembrane region" description="Helical" evidence="3">
    <location>
        <begin position="373"/>
        <end position="393"/>
    </location>
</feature>
<dbReference type="InterPro" id="IPR026961">
    <property type="entry name" value="PGG_dom"/>
</dbReference>
<feature type="transmembrane region" description="Helical" evidence="3">
    <location>
        <begin position="431"/>
        <end position="455"/>
    </location>
</feature>
<keyword evidence="2" id="KW-0040">ANK repeat</keyword>
<dbReference type="GO" id="GO:0005886">
    <property type="term" value="C:plasma membrane"/>
    <property type="evidence" value="ECO:0007669"/>
    <property type="project" value="UniProtKB-SubCell"/>
</dbReference>
<gene>
    <name evidence="5" type="ORF">KIW84_043811</name>
</gene>
<dbReference type="Gramene" id="Psat04G0381100-T1">
    <property type="protein sequence ID" value="KAI5419787.1"/>
    <property type="gene ID" value="KIW84_043811"/>
</dbReference>
<comment type="caution">
    <text evidence="5">The sequence shown here is derived from an EMBL/GenBank/DDBJ whole genome shotgun (WGS) entry which is preliminary data.</text>
</comment>
<feature type="repeat" description="ANK" evidence="2">
    <location>
        <begin position="131"/>
        <end position="152"/>
    </location>
</feature>
<comment type="subcellular location">
    <subcellularLocation>
        <location evidence="1">Cell membrane</location>
        <topology evidence="1">Peripheral membrane protein</topology>
        <orientation evidence="1">Cytoplasmic side</orientation>
    </subcellularLocation>
</comment>
<dbReference type="Pfam" id="PF13962">
    <property type="entry name" value="PGG"/>
    <property type="match status" value="1"/>
</dbReference>
<name>A0A9D4XGK1_PEA</name>
<proteinExistence type="predicted"/>
<reference evidence="5 6" key="1">
    <citation type="journal article" date="2022" name="Nat. Genet.">
        <title>Improved pea reference genome and pan-genome highlight genomic features and evolutionary characteristics.</title>
        <authorList>
            <person name="Yang T."/>
            <person name="Liu R."/>
            <person name="Luo Y."/>
            <person name="Hu S."/>
            <person name="Wang D."/>
            <person name="Wang C."/>
            <person name="Pandey M.K."/>
            <person name="Ge S."/>
            <person name="Xu Q."/>
            <person name="Li N."/>
            <person name="Li G."/>
            <person name="Huang Y."/>
            <person name="Saxena R.K."/>
            <person name="Ji Y."/>
            <person name="Li M."/>
            <person name="Yan X."/>
            <person name="He Y."/>
            <person name="Liu Y."/>
            <person name="Wang X."/>
            <person name="Xiang C."/>
            <person name="Varshney R.K."/>
            <person name="Ding H."/>
            <person name="Gao S."/>
            <person name="Zong X."/>
        </authorList>
    </citation>
    <scope>NUCLEOTIDE SEQUENCE [LARGE SCALE GENOMIC DNA]</scope>
    <source>
        <strain evidence="5 6">cv. Zhongwan 6</strain>
    </source>
</reference>
<keyword evidence="6" id="KW-1185">Reference proteome</keyword>
<evidence type="ECO:0000256" key="3">
    <source>
        <dbReference type="SAM" id="Phobius"/>
    </source>
</evidence>
<feature type="repeat" description="ANK" evidence="2">
    <location>
        <begin position="165"/>
        <end position="186"/>
    </location>
</feature>
<dbReference type="Gene3D" id="1.25.40.20">
    <property type="entry name" value="Ankyrin repeat-containing domain"/>
    <property type="match status" value="1"/>
</dbReference>
<dbReference type="PANTHER" id="PTHR24128:SF87">
    <property type="entry name" value="ANKYRIN REPEAT FAMILY PROTEIN"/>
    <property type="match status" value="1"/>
</dbReference>
<evidence type="ECO:0000256" key="1">
    <source>
        <dbReference type="ARBA" id="ARBA00004413"/>
    </source>
</evidence>
<sequence>KARICLFISNSAILSYRKVVASKMNANNNDKLNPAAERGNIDVLYAAIQDDPSILENIDKIQFVETPLHISASRGHLEFATEIMNLKPSFAMKLNQQGFSPIHLAMQNGRKAMVSKLVGINKDLVRVKGREGLTPLHLVCQNGEVELLAEFLTACPDSIEDVTVRGESALHIAVMHGQIKVLELLVCFLKKNSKRGARKLEYKILNFKDVSGNTILHILVQRIFMQEVREVVKLLLKRGINLNAKNLVNETALDVVLVTLPQIKSILIRAGAEVGEKVKVPTLAEKLSSHTKIIDSVLIWIRGIRRDITEEQRNTWLIIATLVATATYQSVLSPPGGFYQANATDTNSNTTSSNSTISTTGKAGKSVLSRSDFFAFSHLNVFSFGVSIMAILIMTPWGEVGTTLVFGPVVWFAVSYLYSMNLIAPSHNYSAVARFLFSLIGIAMVILSLIIMYFISGSAMRRN</sequence>
<keyword evidence="3" id="KW-0812">Transmembrane</keyword>
<dbReference type="InterPro" id="IPR036770">
    <property type="entry name" value="Ankyrin_rpt-contain_sf"/>
</dbReference>
<keyword evidence="3" id="KW-0472">Membrane</keyword>
<dbReference type="Pfam" id="PF12796">
    <property type="entry name" value="Ank_2"/>
    <property type="match status" value="2"/>
</dbReference>
<keyword evidence="3" id="KW-1133">Transmembrane helix</keyword>
<evidence type="ECO:0000259" key="4">
    <source>
        <dbReference type="Pfam" id="PF13962"/>
    </source>
</evidence>
<feature type="non-terminal residue" evidence="5">
    <location>
        <position position="1"/>
    </location>
</feature>
<dbReference type="SMART" id="SM00248">
    <property type="entry name" value="ANK"/>
    <property type="match status" value="5"/>
</dbReference>
<dbReference type="Proteomes" id="UP001058974">
    <property type="component" value="Chromosome 4"/>
</dbReference>
<accession>A0A9D4XGK1</accession>
<dbReference type="EMBL" id="JAMSHJ010000004">
    <property type="protein sequence ID" value="KAI5419787.1"/>
    <property type="molecule type" value="Genomic_DNA"/>
</dbReference>
<feature type="repeat" description="ANK" evidence="2">
    <location>
        <begin position="211"/>
        <end position="247"/>
    </location>
</feature>
<dbReference type="PROSITE" id="PS50088">
    <property type="entry name" value="ANK_REPEAT"/>
    <property type="match status" value="3"/>
</dbReference>
<evidence type="ECO:0000313" key="6">
    <source>
        <dbReference type="Proteomes" id="UP001058974"/>
    </source>
</evidence>
<dbReference type="InterPro" id="IPR002110">
    <property type="entry name" value="Ankyrin_rpt"/>
</dbReference>